<dbReference type="OrthoDB" id="8687660at2"/>
<gene>
    <name evidence="2" type="ORF">FSO04_04405</name>
</gene>
<reference evidence="2 3" key="1">
    <citation type="journal article" date="2020" name="Int. J. Syst. Evol. Microbiol.">
        <title>Paraburkholderia madseniana sp. nov., a phenolic acid-degrading bacterium isolated from acidic forest soil.</title>
        <authorList>
            <person name="Wilhelm R.C."/>
            <person name="Murphy S.J.L."/>
            <person name="Feriancek N.M."/>
            <person name="Karasz D.C."/>
            <person name="DeRito C.M."/>
            <person name="Newman J.D."/>
            <person name="Buckley D.H."/>
        </authorList>
    </citation>
    <scope>NUCLEOTIDE SEQUENCE [LARGE SCALE GENOMIC DNA]</scope>
    <source>
        <strain evidence="2 3">RP11</strain>
    </source>
</reference>
<dbReference type="Pfam" id="PF07362">
    <property type="entry name" value="CcdA"/>
    <property type="match status" value="1"/>
</dbReference>
<organism evidence="2 3">
    <name type="scientific">Paraburkholderia madseniana</name>
    <dbReference type="NCBI Taxonomy" id="2599607"/>
    <lineage>
        <taxon>Bacteria</taxon>
        <taxon>Pseudomonadati</taxon>
        <taxon>Pseudomonadota</taxon>
        <taxon>Betaproteobacteria</taxon>
        <taxon>Burkholderiales</taxon>
        <taxon>Burkholderiaceae</taxon>
        <taxon>Paraburkholderia</taxon>
    </lineage>
</organism>
<protein>
    <submittedName>
        <fullName evidence="2">Post-segregation antitoxin CcdA</fullName>
    </submittedName>
</protein>
<evidence type="ECO:0000313" key="3">
    <source>
        <dbReference type="Proteomes" id="UP000463700"/>
    </source>
</evidence>
<name>A0A6N6WKR3_9BURK</name>
<dbReference type="AlphaFoldDB" id="A0A6N6WKR3"/>
<accession>A0A6N6WKR3</accession>
<dbReference type="Proteomes" id="UP000463700">
    <property type="component" value="Unassembled WGS sequence"/>
</dbReference>
<dbReference type="RefSeq" id="WP_054043691.1">
    <property type="nucleotide sequence ID" value="NZ_JAMXWG010000046.1"/>
</dbReference>
<proteinExistence type="predicted"/>
<keyword evidence="1" id="KW-1277">Toxin-antitoxin system</keyword>
<comment type="caution">
    <text evidence="2">The sequence shown here is derived from an EMBL/GenBank/DDBJ whole genome shotgun (WGS) entry which is preliminary data.</text>
</comment>
<evidence type="ECO:0000256" key="1">
    <source>
        <dbReference type="ARBA" id="ARBA00022649"/>
    </source>
</evidence>
<dbReference type="EMBL" id="VOSW01000005">
    <property type="protein sequence ID" value="KAE8761245.1"/>
    <property type="molecule type" value="Genomic_DNA"/>
</dbReference>
<evidence type="ECO:0000313" key="2">
    <source>
        <dbReference type="EMBL" id="KAE8761245.1"/>
    </source>
</evidence>
<dbReference type="InterPro" id="IPR009956">
    <property type="entry name" value="Post-segregation_anti-tox_CcdA"/>
</dbReference>
<sequence length="80" mass="8696">MVATYASVPKKATNVSLAEGLLTEAKELGINISQAAEAGLAKAVSEARAARWQEENAEAIAYYNDYIEKNGLPLEAYRMF</sequence>